<accession>A0A1Q6F4L8</accession>
<evidence type="ECO:0000313" key="2">
    <source>
        <dbReference type="Proteomes" id="UP000187417"/>
    </source>
</evidence>
<evidence type="ECO:0000313" key="1">
    <source>
        <dbReference type="EMBL" id="OKY93854.1"/>
    </source>
</evidence>
<name>A0A1Q6F4L8_9BACT</name>
<comment type="caution">
    <text evidence="1">The sequence shown here is derived from an EMBL/GenBank/DDBJ whole genome shotgun (WGS) entry which is preliminary data.</text>
</comment>
<dbReference type="Proteomes" id="UP000187417">
    <property type="component" value="Unassembled WGS sequence"/>
</dbReference>
<dbReference type="RefSeq" id="WP_278339358.1">
    <property type="nucleotide sequence ID" value="NZ_BAAFLA010000016.1"/>
</dbReference>
<evidence type="ECO:0008006" key="3">
    <source>
        <dbReference type="Google" id="ProtNLM"/>
    </source>
</evidence>
<gene>
    <name evidence="1" type="ORF">BHV66_07140</name>
</gene>
<dbReference type="InterPro" id="IPR032427">
    <property type="entry name" value="P22_portal"/>
</dbReference>
<dbReference type="Pfam" id="PF16510">
    <property type="entry name" value="P22_portal"/>
    <property type="match status" value="1"/>
</dbReference>
<dbReference type="STRING" id="28117.BHV66_07140"/>
<protein>
    <recommendedName>
        <fullName evidence="3">Portal protein</fullName>
    </recommendedName>
</protein>
<dbReference type="AlphaFoldDB" id="A0A1Q6F4L8"/>
<proteinExistence type="predicted"/>
<organism evidence="1 2">
    <name type="scientific">Alistipes putredinis</name>
    <dbReference type="NCBI Taxonomy" id="28117"/>
    <lineage>
        <taxon>Bacteria</taxon>
        <taxon>Pseudomonadati</taxon>
        <taxon>Bacteroidota</taxon>
        <taxon>Bacteroidia</taxon>
        <taxon>Bacteroidales</taxon>
        <taxon>Rikenellaceae</taxon>
        <taxon>Alistipes</taxon>
    </lineage>
</organism>
<sequence>MLRNIDTRRLKLLAQTDKSVARTRREWEQGTMRYADDNLTLLWRCARDWDAMDYLRKEHSRNLRYKNGDQWSDTVPDPDHPHRTIREDALISRSGKVPLKHNYIQQYIRNIHGQLLSSPTQTVVYARSRDDQPLGEMLTNALQACHQLNRIRKIDINVVEELCLTGIACAKVRYGYWSTKNRTDGKIDLVNINRLFFNADIEDPRLTDIRRIGELHDYTFDDLVRNFATCREDVQALREIYGICHDHTKLENLYENHASRLQNLNFLYTNDLGKYRVIEVWERLGRWVLYIHDYADGTEEIYTELTMQEVEAINASRIEQGMAAGIAPDTVKLIYAREQYEYYWRVKYLTPNGYCIKETESPYAHEEHPYVLAAMPVIDGRFKAVLSDVIDIQRYINRLLTLLDFIIGASAKGLLMVPQECIPDDMDIQDFAREYVKTNGVILIKKGAYDKLPKQISMNGTNIGAWEMFAQEMNIMQQISGLNGAVQGQVPRANTPSSLYAQQAQNSMMNFVVLFENYNMFCEERDEKLLKVLMQYYTTRRYIGTNGKTAGEMAKFYEPEMAQKIEDFNLTAAKSNDTPVFRQMTDDLLMKLLESGRIPLEIFLNNCSLPGADKLLAEVKSFNEQAAAGQIDPEALTQLQQAAQQNADPNAMAMMQRYMDAN</sequence>
<dbReference type="EMBL" id="MNQH01000031">
    <property type="protein sequence ID" value="OKY93854.1"/>
    <property type="molecule type" value="Genomic_DNA"/>
</dbReference>
<reference evidence="1 2" key="1">
    <citation type="journal article" date="2016" name="Nat. Biotechnol.">
        <title>Measurement of bacterial replication rates in microbial communities.</title>
        <authorList>
            <person name="Brown C.T."/>
            <person name="Olm M.R."/>
            <person name="Thomas B.C."/>
            <person name="Banfield J.F."/>
        </authorList>
    </citation>
    <scope>NUCLEOTIDE SEQUENCE [LARGE SCALE GENOMIC DNA]</scope>
    <source>
        <strain evidence="1">CAG:67_53_122</strain>
    </source>
</reference>